<proteinExistence type="predicted"/>
<dbReference type="EMBL" id="JAPTGG010000012">
    <property type="protein sequence ID" value="MCZ0866382.1"/>
    <property type="molecule type" value="Genomic_DNA"/>
</dbReference>
<dbReference type="AlphaFoldDB" id="A0A9J6RNS5"/>
<keyword evidence="3" id="KW-1185">Reference proteome</keyword>
<dbReference type="RefSeq" id="WP_258332546.1">
    <property type="nucleotide sequence ID" value="NZ_JAPTGG010000012.1"/>
</dbReference>
<feature type="transmembrane region" description="Helical" evidence="1">
    <location>
        <begin position="93"/>
        <end position="112"/>
    </location>
</feature>
<protein>
    <submittedName>
        <fullName evidence="2">DUF2069 domain-containing protein</fullName>
    </submittedName>
</protein>
<evidence type="ECO:0000313" key="2">
    <source>
        <dbReference type="EMBL" id="MCZ0866382.1"/>
    </source>
</evidence>
<evidence type="ECO:0000256" key="1">
    <source>
        <dbReference type="SAM" id="Phobius"/>
    </source>
</evidence>
<feature type="transmembrane region" description="Helical" evidence="1">
    <location>
        <begin position="40"/>
        <end position="61"/>
    </location>
</feature>
<comment type="caution">
    <text evidence="2">The sequence shown here is derived from an EMBL/GenBank/DDBJ whole genome shotgun (WGS) entry which is preliminary data.</text>
</comment>
<keyword evidence="1" id="KW-0812">Transmembrane</keyword>
<name>A0A9J6RNS5_9GAMM</name>
<dbReference type="InterPro" id="IPR018643">
    <property type="entry name" value="DUF2069_membrane"/>
</dbReference>
<sequence>MSNNYQRLSGYTFYTVLFSYASLLVLYVLTLLMYPSCGRSGNLLIAGLHLVPLLCFLPSLMRQHIRSYVWFCFMLLGYFLVAVPNALGCSTVLNILEPILVVILFTAAMMHVRWRSRALKARSAVAEHDNESEV</sequence>
<feature type="transmembrane region" description="Helical" evidence="1">
    <location>
        <begin position="68"/>
        <end position="87"/>
    </location>
</feature>
<feature type="transmembrane region" description="Helical" evidence="1">
    <location>
        <begin position="12"/>
        <end position="34"/>
    </location>
</feature>
<keyword evidence="1" id="KW-0472">Membrane</keyword>
<dbReference type="Proteomes" id="UP001069090">
    <property type="component" value="Unassembled WGS sequence"/>
</dbReference>
<gene>
    <name evidence="2" type="ORF">O0V09_14310</name>
</gene>
<organism evidence="2 3">
    <name type="scientific">Dasania phycosphaerae</name>
    <dbReference type="NCBI Taxonomy" id="2950436"/>
    <lineage>
        <taxon>Bacteria</taxon>
        <taxon>Pseudomonadati</taxon>
        <taxon>Pseudomonadota</taxon>
        <taxon>Gammaproteobacteria</taxon>
        <taxon>Cellvibrionales</taxon>
        <taxon>Spongiibacteraceae</taxon>
        <taxon>Dasania</taxon>
    </lineage>
</organism>
<accession>A0A9J6RNS5</accession>
<dbReference type="Pfam" id="PF09842">
    <property type="entry name" value="DUF2069"/>
    <property type="match status" value="1"/>
</dbReference>
<reference evidence="2 3" key="1">
    <citation type="submission" date="2022-12" db="EMBL/GenBank/DDBJ databases">
        <title>Dasania phycosphaerae sp. nov., isolated from particulate material of the south coast of Korea.</title>
        <authorList>
            <person name="Jiang Y."/>
        </authorList>
    </citation>
    <scope>NUCLEOTIDE SEQUENCE [LARGE SCALE GENOMIC DNA]</scope>
    <source>
        <strain evidence="2 3">GY-19</strain>
    </source>
</reference>
<keyword evidence="1" id="KW-1133">Transmembrane helix</keyword>
<evidence type="ECO:0000313" key="3">
    <source>
        <dbReference type="Proteomes" id="UP001069090"/>
    </source>
</evidence>